<comment type="similarity">
    <text evidence="1">Belongs to the SurE nucleotidase family.</text>
</comment>
<dbReference type="PANTHER" id="PTHR30457">
    <property type="entry name" value="5'-NUCLEOTIDASE SURE"/>
    <property type="match status" value="1"/>
</dbReference>
<name>A0A1E4SDC8_9ASCO</name>
<feature type="domain" description="Survival protein SurE-like phosphatase/nucleotidase" evidence="5">
    <location>
        <begin position="19"/>
        <end position="239"/>
    </location>
</feature>
<dbReference type="SUPFAM" id="SSF64167">
    <property type="entry name" value="SurE-like"/>
    <property type="match status" value="1"/>
</dbReference>
<sequence length="323" mass="35068">MQFPAIFYFLLATVVAKNILLTNDDSWISTNIRATYYKLKEAGHTVYLVAPANQRSGFGGRFEVPTSNKLTVDGEFGYVKAGDPAWGHEPNDDHIWYFGGSPASSVAFALKYVLPVHFKTNDTIDLVVAGPNEGTNLSPGLFTISGTIGGTVAAVYRGLPAVGFSGSNGNNTLYSDFLDLSDELEPSTIYANKVVEFVDELFKAQGNNDRALPLGVGLNVNMPDVGYRNESCTNPKWTSTRLTGHNAYAPDLLYDADKQIFSYHTSTLDALTVCANGDCTLPSETDIVEHTKCQSSVSVFNIDYDANAALTEQTNELLKPLFA</sequence>
<feature type="chain" id="PRO_5009162729" evidence="4">
    <location>
        <begin position="17"/>
        <end position="323"/>
    </location>
</feature>
<organism evidence="6 7">
    <name type="scientific">Suhomyces tanzawaensis NRRL Y-17324</name>
    <dbReference type="NCBI Taxonomy" id="984487"/>
    <lineage>
        <taxon>Eukaryota</taxon>
        <taxon>Fungi</taxon>
        <taxon>Dikarya</taxon>
        <taxon>Ascomycota</taxon>
        <taxon>Saccharomycotina</taxon>
        <taxon>Pichiomycetes</taxon>
        <taxon>Debaryomycetaceae</taxon>
        <taxon>Suhomyces</taxon>
    </lineage>
</organism>
<evidence type="ECO:0000313" key="6">
    <source>
        <dbReference type="EMBL" id="ODV77519.1"/>
    </source>
</evidence>
<dbReference type="Pfam" id="PF01975">
    <property type="entry name" value="SurE"/>
    <property type="match status" value="1"/>
</dbReference>
<evidence type="ECO:0000259" key="5">
    <source>
        <dbReference type="Pfam" id="PF01975"/>
    </source>
</evidence>
<evidence type="ECO:0000256" key="1">
    <source>
        <dbReference type="ARBA" id="ARBA00011062"/>
    </source>
</evidence>
<dbReference type="RefSeq" id="XP_020062641.1">
    <property type="nucleotide sequence ID" value="XM_020206983.1"/>
</dbReference>
<dbReference type="GO" id="GO:0046872">
    <property type="term" value="F:metal ion binding"/>
    <property type="evidence" value="ECO:0007669"/>
    <property type="project" value="UniProtKB-KW"/>
</dbReference>
<dbReference type="EMBL" id="KV453915">
    <property type="protein sequence ID" value="ODV77519.1"/>
    <property type="molecule type" value="Genomic_DNA"/>
</dbReference>
<evidence type="ECO:0000256" key="2">
    <source>
        <dbReference type="ARBA" id="ARBA00022723"/>
    </source>
</evidence>
<protein>
    <submittedName>
        <fullName evidence="6">Putative acid phosphatase</fullName>
    </submittedName>
</protein>
<proteinExistence type="inferred from homology"/>
<dbReference type="InterPro" id="IPR002828">
    <property type="entry name" value="SurE-like_Pase/nucleotidase"/>
</dbReference>
<dbReference type="NCBIfam" id="TIGR00087">
    <property type="entry name" value="surE"/>
    <property type="match status" value="1"/>
</dbReference>
<reference evidence="7" key="1">
    <citation type="submission" date="2016-05" db="EMBL/GenBank/DDBJ databases">
        <title>Comparative genomics of biotechnologically important yeasts.</title>
        <authorList>
            <consortium name="DOE Joint Genome Institute"/>
            <person name="Riley R."/>
            <person name="Haridas S."/>
            <person name="Wolfe K.H."/>
            <person name="Lopes M.R."/>
            <person name="Hittinger C.T."/>
            <person name="Goker M."/>
            <person name="Salamov A."/>
            <person name="Wisecaver J."/>
            <person name="Long T.M."/>
            <person name="Aerts A.L."/>
            <person name="Barry K."/>
            <person name="Choi C."/>
            <person name="Clum A."/>
            <person name="Coughlan A.Y."/>
            <person name="Deshpande S."/>
            <person name="Douglass A.P."/>
            <person name="Hanson S.J."/>
            <person name="Klenk H.-P."/>
            <person name="Labutti K."/>
            <person name="Lapidus A."/>
            <person name="Lindquist E."/>
            <person name="Lipzen A."/>
            <person name="Meier-Kolthoff J.P."/>
            <person name="Ohm R.A."/>
            <person name="Otillar R.P."/>
            <person name="Pangilinan J."/>
            <person name="Peng Y."/>
            <person name="Rokas A."/>
            <person name="Rosa C.A."/>
            <person name="Scheuner C."/>
            <person name="Sibirny A.A."/>
            <person name="Slot J.C."/>
            <person name="Stielow J.B."/>
            <person name="Sun H."/>
            <person name="Kurtzman C.P."/>
            <person name="Blackwell M."/>
            <person name="Grigoriev I.V."/>
            <person name="Jeffries T.W."/>
        </authorList>
    </citation>
    <scope>NUCLEOTIDE SEQUENCE [LARGE SCALE GENOMIC DNA]</scope>
    <source>
        <strain evidence="7">NRRL Y-17324</strain>
    </source>
</reference>
<dbReference type="AlphaFoldDB" id="A0A1E4SDC8"/>
<keyword evidence="7" id="KW-1185">Reference proteome</keyword>
<evidence type="ECO:0000313" key="7">
    <source>
        <dbReference type="Proteomes" id="UP000094285"/>
    </source>
</evidence>
<dbReference type="PANTHER" id="PTHR30457:SF0">
    <property type="entry name" value="PHOSPHATASE, PUTATIVE (AFU_ORTHOLOGUE AFUA_4G01070)-RELATED"/>
    <property type="match status" value="1"/>
</dbReference>
<dbReference type="InterPro" id="IPR030048">
    <property type="entry name" value="SurE"/>
</dbReference>
<dbReference type="STRING" id="984487.A0A1E4SDC8"/>
<dbReference type="GO" id="GO:0008252">
    <property type="term" value="F:nucleotidase activity"/>
    <property type="evidence" value="ECO:0007669"/>
    <property type="project" value="InterPro"/>
</dbReference>
<accession>A0A1E4SDC8</accession>
<dbReference type="Proteomes" id="UP000094285">
    <property type="component" value="Unassembled WGS sequence"/>
</dbReference>
<evidence type="ECO:0000256" key="4">
    <source>
        <dbReference type="SAM" id="SignalP"/>
    </source>
</evidence>
<dbReference type="Gene3D" id="3.40.1210.10">
    <property type="entry name" value="Survival protein SurE-like phosphatase/nucleotidase"/>
    <property type="match status" value="1"/>
</dbReference>
<keyword evidence="3" id="KW-0378">Hydrolase</keyword>
<dbReference type="GeneID" id="30981120"/>
<gene>
    <name evidence="6" type="ORF">CANTADRAFT_23637</name>
</gene>
<dbReference type="InterPro" id="IPR036523">
    <property type="entry name" value="SurE-like_sf"/>
</dbReference>
<feature type="signal peptide" evidence="4">
    <location>
        <begin position="1"/>
        <end position="16"/>
    </location>
</feature>
<keyword evidence="2" id="KW-0479">Metal-binding</keyword>
<keyword evidence="4" id="KW-0732">Signal</keyword>
<dbReference type="OrthoDB" id="4018688at2759"/>
<evidence type="ECO:0000256" key="3">
    <source>
        <dbReference type="ARBA" id="ARBA00022801"/>
    </source>
</evidence>